<organism evidence="2 3">
    <name type="scientific">Puccinia coronata f. sp. avenae</name>
    <dbReference type="NCBI Taxonomy" id="200324"/>
    <lineage>
        <taxon>Eukaryota</taxon>
        <taxon>Fungi</taxon>
        <taxon>Dikarya</taxon>
        <taxon>Basidiomycota</taxon>
        <taxon>Pucciniomycotina</taxon>
        <taxon>Pucciniomycetes</taxon>
        <taxon>Pucciniales</taxon>
        <taxon>Pucciniaceae</taxon>
        <taxon>Puccinia</taxon>
    </lineage>
</organism>
<protein>
    <submittedName>
        <fullName evidence="2">Uncharacterized protein</fullName>
    </submittedName>
</protein>
<feature type="region of interest" description="Disordered" evidence="1">
    <location>
        <begin position="35"/>
        <end position="61"/>
    </location>
</feature>
<sequence>MSDIIDDSSMNSIDWLVELSEHRGFLKEKFKNQDFAEENETSVTDQTTTTLANETKTTRRT</sequence>
<dbReference type="EMBL" id="PGCJ01000108">
    <property type="protein sequence ID" value="PLW47725.1"/>
    <property type="molecule type" value="Genomic_DNA"/>
</dbReference>
<evidence type="ECO:0000256" key="1">
    <source>
        <dbReference type="SAM" id="MobiDB-lite"/>
    </source>
</evidence>
<evidence type="ECO:0000313" key="2">
    <source>
        <dbReference type="EMBL" id="PLW47725.1"/>
    </source>
</evidence>
<reference evidence="2 3" key="1">
    <citation type="submission" date="2017-11" db="EMBL/GenBank/DDBJ databases">
        <title>De novo assembly and phasing of dikaryotic genomes from two isolates of Puccinia coronata f. sp. avenae, the causal agent of oat crown rust.</title>
        <authorList>
            <person name="Miller M.E."/>
            <person name="Zhang Y."/>
            <person name="Omidvar V."/>
            <person name="Sperschneider J."/>
            <person name="Schwessinger B."/>
            <person name="Raley C."/>
            <person name="Palmer J.M."/>
            <person name="Garnica D."/>
            <person name="Upadhyaya N."/>
            <person name="Rathjen J."/>
            <person name="Taylor J.M."/>
            <person name="Park R.F."/>
            <person name="Dodds P.N."/>
            <person name="Hirsch C.D."/>
            <person name="Kianian S.F."/>
            <person name="Figueroa M."/>
        </authorList>
    </citation>
    <scope>NUCLEOTIDE SEQUENCE [LARGE SCALE GENOMIC DNA]</scope>
    <source>
        <strain evidence="2">12NC29</strain>
    </source>
</reference>
<dbReference type="AlphaFoldDB" id="A0A2N5VCK8"/>
<name>A0A2N5VCK8_9BASI</name>
<dbReference type="Proteomes" id="UP000235388">
    <property type="component" value="Unassembled WGS sequence"/>
</dbReference>
<accession>A0A2N5VCK8</accession>
<evidence type="ECO:0000313" key="3">
    <source>
        <dbReference type="Proteomes" id="UP000235388"/>
    </source>
</evidence>
<gene>
    <name evidence="2" type="ORF">PCANC_11456</name>
</gene>
<keyword evidence="3" id="KW-1185">Reference proteome</keyword>
<comment type="caution">
    <text evidence="2">The sequence shown here is derived from an EMBL/GenBank/DDBJ whole genome shotgun (WGS) entry which is preliminary data.</text>
</comment>
<proteinExistence type="predicted"/>